<dbReference type="RefSeq" id="WP_189475767.1">
    <property type="nucleotide sequence ID" value="NZ_BMYM01000001.1"/>
</dbReference>
<keyword evidence="1" id="KW-0812">Transmembrane</keyword>
<reference evidence="2" key="1">
    <citation type="journal article" date="2014" name="Int. J. Syst. Evol. Microbiol.">
        <title>Complete genome sequence of Corynebacterium casei LMG S-19264T (=DSM 44701T), isolated from a smear-ripened cheese.</title>
        <authorList>
            <consortium name="US DOE Joint Genome Institute (JGI-PGF)"/>
            <person name="Walter F."/>
            <person name="Albersmeier A."/>
            <person name="Kalinowski J."/>
            <person name="Ruckert C."/>
        </authorList>
    </citation>
    <scope>NUCLEOTIDE SEQUENCE</scope>
    <source>
        <strain evidence="2">KCTC 23430</strain>
    </source>
</reference>
<sequence length="159" mass="18195">MKLYPEKTVFGFAAYVMFSLIYRGIGLLCVGLITFEIFGVKPSEAPLYIISLYTACALIGVIEVFCDLKGHRFLVDDTMAYRKRINAYLAERGWIKVKDNAKYTHMSFRGTRIIVSDDFQASYQGDRVVVRLRIELPWPLSRIRSRRILKGIGELTKGS</sequence>
<keyword evidence="3" id="KW-1185">Reference proteome</keyword>
<feature type="transmembrane region" description="Helical" evidence="1">
    <location>
        <begin position="47"/>
        <end position="66"/>
    </location>
</feature>
<dbReference type="Proteomes" id="UP000644693">
    <property type="component" value="Unassembled WGS sequence"/>
</dbReference>
<protein>
    <submittedName>
        <fullName evidence="2">Uncharacterized protein</fullName>
    </submittedName>
</protein>
<gene>
    <name evidence="2" type="ORF">GCM10007053_10480</name>
</gene>
<dbReference type="AlphaFoldDB" id="A0A918XFR2"/>
<keyword evidence="1" id="KW-1133">Transmembrane helix</keyword>
<comment type="caution">
    <text evidence="2">The sequence shown here is derived from an EMBL/GenBank/DDBJ whole genome shotgun (WGS) entry which is preliminary data.</text>
</comment>
<organism evidence="2 3">
    <name type="scientific">Parahalioglobus pacificus</name>
    <dbReference type="NCBI Taxonomy" id="930806"/>
    <lineage>
        <taxon>Bacteria</taxon>
        <taxon>Pseudomonadati</taxon>
        <taxon>Pseudomonadota</taxon>
        <taxon>Gammaproteobacteria</taxon>
        <taxon>Cellvibrionales</taxon>
        <taxon>Halieaceae</taxon>
        <taxon>Parahalioglobus</taxon>
    </lineage>
</organism>
<reference evidence="2" key="2">
    <citation type="submission" date="2020-09" db="EMBL/GenBank/DDBJ databases">
        <authorList>
            <person name="Sun Q."/>
            <person name="Kim S."/>
        </authorList>
    </citation>
    <scope>NUCLEOTIDE SEQUENCE</scope>
    <source>
        <strain evidence="2">KCTC 23430</strain>
    </source>
</reference>
<evidence type="ECO:0000313" key="3">
    <source>
        <dbReference type="Proteomes" id="UP000644693"/>
    </source>
</evidence>
<proteinExistence type="predicted"/>
<evidence type="ECO:0000256" key="1">
    <source>
        <dbReference type="SAM" id="Phobius"/>
    </source>
</evidence>
<name>A0A918XFR2_9GAMM</name>
<evidence type="ECO:0000313" key="2">
    <source>
        <dbReference type="EMBL" id="GHD29628.1"/>
    </source>
</evidence>
<dbReference type="EMBL" id="BMYM01000001">
    <property type="protein sequence ID" value="GHD29628.1"/>
    <property type="molecule type" value="Genomic_DNA"/>
</dbReference>
<accession>A0A918XFR2</accession>
<keyword evidence="1" id="KW-0472">Membrane</keyword>
<feature type="transmembrane region" description="Helical" evidence="1">
    <location>
        <begin position="12"/>
        <end position="35"/>
    </location>
</feature>